<evidence type="ECO:0000259" key="2">
    <source>
        <dbReference type="SMART" id="SM00834"/>
    </source>
</evidence>
<feature type="domain" description="Putative regulatory protein FmdB zinc ribbon" evidence="2">
    <location>
        <begin position="1"/>
        <end position="42"/>
    </location>
</feature>
<feature type="compositionally biased region" description="Polar residues" evidence="1">
    <location>
        <begin position="61"/>
        <end position="72"/>
    </location>
</feature>
<name>A0A7C4L331_9CHLR</name>
<gene>
    <name evidence="3" type="ORF">ENT17_11385</name>
</gene>
<dbReference type="SUPFAM" id="SSF63393">
    <property type="entry name" value="RNA polymerase subunits"/>
    <property type="match status" value="1"/>
</dbReference>
<sequence>MPVYTYRCENCGVQFERNQKFSEPPLAWCPECGKKSLRKVYTPVGIVFKGSGFYATDHRSPSGQTRASSNGHNENKSSGESSTSSTSSEKSGSSSSSSTTS</sequence>
<dbReference type="Gene3D" id="2.20.28.30">
    <property type="entry name" value="RNA polymerase ii, chain L"/>
    <property type="match status" value="1"/>
</dbReference>
<feature type="compositionally biased region" description="Low complexity" evidence="1">
    <location>
        <begin position="76"/>
        <end position="101"/>
    </location>
</feature>
<dbReference type="NCBIfam" id="TIGR02605">
    <property type="entry name" value="CxxC_CxxC_SSSS"/>
    <property type="match status" value="1"/>
</dbReference>
<dbReference type="Pfam" id="PF09723">
    <property type="entry name" value="Zn_ribbon_8"/>
    <property type="match status" value="1"/>
</dbReference>
<evidence type="ECO:0000313" key="3">
    <source>
        <dbReference type="EMBL" id="HGS88201.1"/>
    </source>
</evidence>
<dbReference type="AlphaFoldDB" id="A0A7C4L331"/>
<feature type="region of interest" description="Disordered" evidence="1">
    <location>
        <begin position="52"/>
        <end position="101"/>
    </location>
</feature>
<proteinExistence type="predicted"/>
<reference evidence="3" key="1">
    <citation type="journal article" date="2020" name="mSystems">
        <title>Genome- and Community-Level Interaction Insights into Carbon Utilization and Element Cycling Functions of Hydrothermarchaeota in Hydrothermal Sediment.</title>
        <authorList>
            <person name="Zhou Z."/>
            <person name="Liu Y."/>
            <person name="Xu W."/>
            <person name="Pan J."/>
            <person name="Luo Z.H."/>
            <person name="Li M."/>
        </authorList>
    </citation>
    <scope>NUCLEOTIDE SEQUENCE [LARGE SCALE GENOMIC DNA]</scope>
    <source>
        <strain evidence="3">SpSt-556</strain>
    </source>
</reference>
<dbReference type="PANTHER" id="PTHR34404">
    <property type="entry name" value="REGULATORY PROTEIN, FMDB FAMILY"/>
    <property type="match status" value="1"/>
</dbReference>
<dbReference type="EMBL" id="DSXR01000117">
    <property type="protein sequence ID" value="HGS88201.1"/>
    <property type="molecule type" value="Genomic_DNA"/>
</dbReference>
<dbReference type="SMART" id="SM00834">
    <property type="entry name" value="CxxC_CXXC_SSSS"/>
    <property type="match status" value="1"/>
</dbReference>
<dbReference type="PANTHER" id="PTHR34404:SF2">
    <property type="entry name" value="CONSERVED SERINE RICH PROTEIN"/>
    <property type="match status" value="1"/>
</dbReference>
<comment type="caution">
    <text evidence="3">The sequence shown here is derived from an EMBL/GenBank/DDBJ whole genome shotgun (WGS) entry which is preliminary data.</text>
</comment>
<accession>A0A7C4L331</accession>
<protein>
    <submittedName>
        <fullName evidence="3">Zinc ribbon domain-containing protein</fullName>
    </submittedName>
</protein>
<evidence type="ECO:0000256" key="1">
    <source>
        <dbReference type="SAM" id="MobiDB-lite"/>
    </source>
</evidence>
<dbReference type="InterPro" id="IPR029040">
    <property type="entry name" value="RPABC4/Spt4"/>
</dbReference>
<dbReference type="InterPro" id="IPR013429">
    <property type="entry name" value="Regulatory_FmdB_Zinc_ribbon"/>
</dbReference>
<organism evidence="3">
    <name type="scientific">Bellilinea caldifistulae</name>
    <dbReference type="NCBI Taxonomy" id="360411"/>
    <lineage>
        <taxon>Bacteria</taxon>
        <taxon>Bacillati</taxon>
        <taxon>Chloroflexota</taxon>
        <taxon>Anaerolineae</taxon>
        <taxon>Anaerolineales</taxon>
        <taxon>Anaerolineaceae</taxon>
        <taxon>Bellilinea</taxon>
    </lineage>
</organism>